<accession>A0A5N4A3S8</accession>
<evidence type="ECO:0000313" key="2">
    <source>
        <dbReference type="Proteomes" id="UP000327044"/>
    </source>
</evidence>
<dbReference type="InParanoid" id="A0A5N4A3S8"/>
<organism evidence="1 2">
    <name type="scientific">Photinus pyralis</name>
    <name type="common">Common eastern firefly</name>
    <name type="synonym">Lampyris pyralis</name>
    <dbReference type="NCBI Taxonomy" id="7054"/>
    <lineage>
        <taxon>Eukaryota</taxon>
        <taxon>Metazoa</taxon>
        <taxon>Ecdysozoa</taxon>
        <taxon>Arthropoda</taxon>
        <taxon>Hexapoda</taxon>
        <taxon>Insecta</taxon>
        <taxon>Pterygota</taxon>
        <taxon>Neoptera</taxon>
        <taxon>Endopterygota</taxon>
        <taxon>Coleoptera</taxon>
        <taxon>Polyphaga</taxon>
        <taxon>Elateriformia</taxon>
        <taxon>Elateroidea</taxon>
        <taxon>Lampyridae</taxon>
        <taxon>Lampyrinae</taxon>
        <taxon>Photinus</taxon>
    </lineage>
</organism>
<protein>
    <submittedName>
        <fullName evidence="1">Uncharacterized protein</fullName>
    </submittedName>
</protein>
<dbReference type="Proteomes" id="UP000327044">
    <property type="component" value="Unassembled WGS sequence"/>
</dbReference>
<dbReference type="EMBL" id="VVIM01000010">
    <property type="protein sequence ID" value="KAB0791952.1"/>
    <property type="molecule type" value="Genomic_DNA"/>
</dbReference>
<comment type="caution">
    <text evidence="1">The sequence shown here is derived from an EMBL/GenBank/DDBJ whole genome shotgun (WGS) entry which is preliminary data.</text>
</comment>
<keyword evidence="2" id="KW-1185">Reference proteome</keyword>
<name>A0A5N4A3S8_PHOPY</name>
<sequence>MSKRKYYKTNDHIVGKRQLYRRIAETKNNFYKNNDITVSGTVQLEQEDISIQLSDNFINSSNVCNNLSSEIPESVIQQSSDDSSSYEDLLEYDISEDINFQVSEGNVEETQADTEPTPSSGDLLVKIRRWALHKSVPKSAVNDLLKILKPYHPELPTDFRTLLKTPTSFNTIMLNNGEYIHIGLQKHLEYFLSNYNFTGRYYN</sequence>
<reference evidence="1 2" key="1">
    <citation type="journal article" date="2018" name="Elife">
        <title>Firefly genomes illuminate parallel origins of bioluminescence in beetles.</title>
        <authorList>
            <person name="Fallon T.R."/>
            <person name="Lower S.E."/>
            <person name="Chang C.H."/>
            <person name="Bessho-Uehara M."/>
            <person name="Martin G.J."/>
            <person name="Bewick A.J."/>
            <person name="Behringer M."/>
            <person name="Debat H.J."/>
            <person name="Wong I."/>
            <person name="Day J.C."/>
            <person name="Suvorov A."/>
            <person name="Silva C.J."/>
            <person name="Stanger-Hall K.F."/>
            <person name="Hall D.W."/>
            <person name="Schmitz R.J."/>
            <person name="Nelson D.R."/>
            <person name="Lewis S.M."/>
            <person name="Shigenobu S."/>
            <person name="Bybee S.M."/>
            <person name="Larracuente A.M."/>
            <person name="Oba Y."/>
            <person name="Weng J.K."/>
        </authorList>
    </citation>
    <scope>NUCLEOTIDE SEQUENCE [LARGE SCALE GENOMIC DNA]</scope>
    <source>
        <strain evidence="1">1611_PpyrPB1</strain>
        <tissue evidence="1">Whole body</tissue>
    </source>
</reference>
<gene>
    <name evidence="1" type="ORF">PPYR_13913</name>
</gene>
<evidence type="ECO:0000313" key="1">
    <source>
        <dbReference type="EMBL" id="KAB0791952.1"/>
    </source>
</evidence>
<dbReference type="AlphaFoldDB" id="A0A5N4A3S8"/>
<proteinExistence type="predicted"/>